<protein>
    <submittedName>
        <fullName evidence="2">Uncharacterized protein</fullName>
    </submittedName>
</protein>
<feature type="compositionally biased region" description="Basic and acidic residues" evidence="1">
    <location>
        <begin position="456"/>
        <end position="465"/>
    </location>
</feature>
<feature type="compositionally biased region" description="Polar residues" evidence="1">
    <location>
        <begin position="505"/>
        <end position="520"/>
    </location>
</feature>
<comment type="caution">
    <text evidence="2">The sequence shown here is derived from an EMBL/GenBank/DDBJ whole genome shotgun (WGS) entry which is preliminary data.</text>
</comment>
<evidence type="ECO:0000313" key="2">
    <source>
        <dbReference type="EMBL" id="KAJ7728851.1"/>
    </source>
</evidence>
<evidence type="ECO:0000313" key="3">
    <source>
        <dbReference type="Proteomes" id="UP001215280"/>
    </source>
</evidence>
<feature type="region of interest" description="Disordered" evidence="1">
    <location>
        <begin position="495"/>
        <end position="576"/>
    </location>
</feature>
<proteinExistence type="predicted"/>
<organism evidence="2 3">
    <name type="scientific">Mycena maculata</name>
    <dbReference type="NCBI Taxonomy" id="230809"/>
    <lineage>
        <taxon>Eukaryota</taxon>
        <taxon>Fungi</taxon>
        <taxon>Dikarya</taxon>
        <taxon>Basidiomycota</taxon>
        <taxon>Agaricomycotina</taxon>
        <taxon>Agaricomycetes</taxon>
        <taxon>Agaricomycetidae</taxon>
        <taxon>Agaricales</taxon>
        <taxon>Marasmiineae</taxon>
        <taxon>Mycenaceae</taxon>
        <taxon>Mycena</taxon>
    </lineage>
</organism>
<dbReference type="AlphaFoldDB" id="A0AAD7MQR8"/>
<dbReference type="Proteomes" id="UP001215280">
    <property type="component" value="Unassembled WGS sequence"/>
</dbReference>
<name>A0AAD7MQR8_9AGAR</name>
<sequence>MPPKGKAPVNPLPAHVASLLQKIHHILEQSSSDSAILDLGASTDASRRLKKLFLFTVTESISHLYDAIKDETQPDRTDDSLVVAAPTSFVAGYDWDEYLEEGNTSLTFDVLRLDAAETLHDFLLTTHITRPTFDLDTDDVVMHRLARPPRAVEMVPPDRQLIQLIYLDSLPSRMHDFLQAIHGENLEDIRLNDQMTRRLSAGPSIANSSKKMRSEADVEFLTQADMVSEGINLLRRLQHEAGANEDPLYPQKGTPVRSAGQPSHAFADIEIGKGVVEVKTSVSIGKTFMMELLGLEPGTLKSIRGEDAVGIVFEFHPPQSPEDTISSTVQSVVQLWAQLLEKSFSFGQGTSHEYSYFVVRDPQTPGRLIISPCFPTFSNADSPCHPSESGIYTMYNMFRIANNPHYSERFLQELRADLNKPDALVEGSPRLRRLPPTTDLSKGTVGVKNVPNAKEGALRDHPKHNYKDVSHSLIDESVLQGVSGNANQQWANDIPSLAIGRPGPSHSTPNNRARTANQSGAPEPSGLRSRLTGAGSASAIEQPSRVTRSRSGKTRGQKDTHRGGNARASGSKAVWK</sequence>
<evidence type="ECO:0000256" key="1">
    <source>
        <dbReference type="SAM" id="MobiDB-lite"/>
    </source>
</evidence>
<feature type="region of interest" description="Disordered" evidence="1">
    <location>
        <begin position="427"/>
        <end position="465"/>
    </location>
</feature>
<gene>
    <name evidence="2" type="ORF">DFH07DRAFT_969754</name>
</gene>
<dbReference type="EMBL" id="JARJLG010000202">
    <property type="protein sequence ID" value="KAJ7728851.1"/>
    <property type="molecule type" value="Genomic_DNA"/>
</dbReference>
<accession>A0AAD7MQR8</accession>
<keyword evidence="3" id="KW-1185">Reference proteome</keyword>
<reference evidence="2" key="1">
    <citation type="submission" date="2023-03" db="EMBL/GenBank/DDBJ databases">
        <title>Massive genome expansion in bonnet fungi (Mycena s.s.) driven by repeated elements and novel gene families across ecological guilds.</title>
        <authorList>
            <consortium name="Lawrence Berkeley National Laboratory"/>
            <person name="Harder C.B."/>
            <person name="Miyauchi S."/>
            <person name="Viragh M."/>
            <person name="Kuo A."/>
            <person name="Thoen E."/>
            <person name="Andreopoulos B."/>
            <person name="Lu D."/>
            <person name="Skrede I."/>
            <person name="Drula E."/>
            <person name="Henrissat B."/>
            <person name="Morin E."/>
            <person name="Kohler A."/>
            <person name="Barry K."/>
            <person name="LaButti K."/>
            <person name="Morin E."/>
            <person name="Salamov A."/>
            <person name="Lipzen A."/>
            <person name="Mereny Z."/>
            <person name="Hegedus B."/>
            <person name="Baldrian P."/>
            <person name="Stursova M."/>
            <person name="Weitz H."/>
            <person name="Taylor A."/>
            <person name="Grigoriev I.V."/>
            <person name="Nagy L.G."/>
            <person name="Martin F."/>
            <person name="Kauserud H."/>
        </authorList>
    </citation>
    <scope>NUCLEOTIDE SEQUENCE</scope>
    <source>
        <strain evidence="2">CBHHK188m</strain>
    </source>
</reference>